<keyword evidence="3" id="KW-0698">rRNA processing</keyword>
<keyword evidence="8" id="KW-0496">Mitochondrion</keyword>
<protein>
    <recommendedName>
        <fullName evidence="9">rRNA methyltransferase 1, mitochondrial</fullName>
    </recommendedName>
</protein>
<comment type="subcellular location">
    <subcellularLocation>
        <location evidence="1">Mitochondrion</location>
    </subcellularLocation>
</comment>
<keyword evidence="7" id="KW-0809">Transit peptide</keyword>
<evidence type="ECO:0000313" key="12">
    <source>
        <dbReference type="Proteomes" id="UP000799049"/>
    </source>
</evidence>
<dbReference type="AlphaFoldDB" id="A0A8K0AJM6"/>
<dbReference type="GO" id="GO:0003723">
    <property type="term" value="F:RNA binding"/>
    <property type="evidence" value="ECO:0007669"/>
    <property type="project" value="InterPro"/>
</dbReference>
<evidence type="ECO:0000256" key="4">
    <source>
        <dbReference type="ARBA" id="ARBA00022603"/>
    </source>
</evidence>
<feature type="domain" description="RNA 2-O ribose methyltransferase substrate binding" evidence="10">
    <location>
        <begin position="41"/>
        <end position="116"/>
    </location>
</feature>
<evidence type="ECO:0000256" key="7">
    <source>
        <dbReference type="ARBA" id="ARBA00022946"/>
    </source>
</evidence>
<reference evidence="11" key="1">
    <citation type="submission" date="2019-09" db="EMBL/GenBank/DDBJ databases">
        <title>The Mitochondrial Proteome of the Jakobid, Andalucia godoyi, a Protist With the Most Gene-Rich and Bacteria-Like Mitochondrial Genome.</title>
        <authorList>
            <person name="Gray M.W."/>
            <person name="Burger G."/>
            <person name="Derelle R."/>
            <person name="Klimes V."/>
            <person name="Leger M."/>
            <person name="Sarrasin M."/>
            <person name="Vlcek C."/>
            <person name="Roger A.J."/>
            <person name="Elias M."/>
            <person name="Lang B.F."/>
        </authorList>
    </citation>
    <scope>NUCLEOTIDE SEQUENCE</scope>
    <source>
        <strain evidence="11">And28</strain>
    </source>
</reference>
<evidence type="ECO:0000256" key="9">
    <source>
        <dbReference type="ARBA" id="ARBA00034881"/>
    </source>
</evidence>
<dbReference type="Gene3D" id="3.40.1280.10">
    <property type="match status" value="1"/>
</dbReference>
<dbReference type="Pfam" id="PF00588">
    <property type="entry name" value="SpoU_methylase"/>
    <property type="match status" value="1"/>
</dbReference>
<evidence type="ECO:0000256" key="5">
    <source>
        <dbReference type="ARBA" id="ARBA00022679"/>
    </source>
</evidence>
<sequence length="307" mass="33175">MLSRGCARSQFVRCFGLHASSGPGKPPKPVVLPTFPSDADYLFGVSPVQSALEAKKRLLCGSILVQAGIEIKEALFDRCREVDLAIVRAPKFQLDILVGNRPHQGYVLPCSPMHAPLVRNVHDLHELSSQARSTAAASPLMLCLDEVMDPMNLGALLRSAFLLSVAGVLVSARNSAPLTPTVSKASAGALELMTDSIFAVDRMDVMLEEMKRAGYWVIAAAGMEDTVSAKRMTPGVKKLEYSQLSRLPPLQKRVLVLGNEGAGLRTNVLRSCSHVTSIPMRSHSTVDSFNVSVAGALLMDRLRTTER</sequence>
<dbReference type="Gene3D" id="3.30.1330.30">
    <property type="match status" value="1"/>
</dbReference>
<evidence type="ECO:0000256" key="8">
    <source>
        <dbReference type="ARBA" id="ARBA00023128"/>
    </source>
</evidence>
<dbReference type="InterPro" id="IPR029064">
    <property type="entry name" value="Ribosomal_eL30-like_sf"/>
</dbReference>
<keyword evidence="5" id="KW-0808">Transferase</keyword>
<name>A0A8K0AJM6_ANDGO</name>
<evidence type="ECO:0000256" key="1">
    <source>
        <dbReference type="ARBA" id="ARBA00004173"/>
    </source>
</evidence>
<comment type="caution">
    <text evidence="11">The sequence shown here is derived from an EMBL/GenBank/DDBJ whole genome shotgun (WGS) entry which is preliminary data.</text>
</comment>
<evidence type="ECO:0000259" key="10">
    <source>
        <dbReference type="SMART" id="SM00967"/>
    </source>
</evidence>
<dbReference type="GO" id="GO:0016435">
    <property type="term" value="F:rRNA (guanine) methyltransferase activity"/>
    <property type="evidence" value="ECO:0007669"/>
    <property type="project" value="TreeGrafter"/>
</dbReference>
<proteinExistence type="inferred from homology"/>
<dbReference type="Proteomes" id="UP000799049">
    <property type="component" value="Unassembled WGS sequence"/>
</dbReference>
<gene>
    <name evidence="11" type="ORF">ANDGO_05221</name>
</gene>
<dbReference type="InterPro" id="IPR013123">
    <property type="entry name" value="SpoU_subst-bd"/>
</dbReference>
<evidence type="ECO:0000313" key="11">
    <source>
        <dbReference type="EMBL" id="KAF0853069.1"/>
    </source>
</evidence>
<accession>A0A8K0AJM6</accession>
<dbReference type="GO" id="GO:0005739">
    <property type="term" value="C:mitochondrion"/>
    <property type="evidence" value="ECO:0007669"/>
    <property type="project" value="UniProtKB-SubCell"/>
</dbReference>
<dbReference type="InterPro" id="IPR047261">
    <property type="entry name" value="MRM1_MeTrfase_dom"/>
</dbReference>
<dbReference type="InterPro" id="IPR047182">
    <property type="entry name" value="MRM1"/>
</dbReference>
<dbReference type="InterPro" id="IPR029028">
    <property type="entry name" value="Alpha/beta_knot_MTases"/>
</dbReference>
<dbReference type="SMART" id="SM00967">
    <property type="entry name" value="SpoU_sub_bind"/>
    <property type="match status" value="1"/>
</dbReference>
<evidence type="ECO:0000256" key="6">
    <source>
        <dbReference type="ARBA" id="ARBA00022691"/>
    </source>
</evidence>
<dbReference type="PANTHER" id="PTHR46103:SF1">
    <property type="entry name" value="RRNA METHYLTRANSFERASE 1, MITOCHONDRIAL"/>
    <property type="match status" value="1"/>
</dbReference>
<keyword evidence="6" id="KW-0949">S-adenosyl-L-methionine</keyword>
<dbReference type="SUPFAM" id="SSF55315">
    <property type="entry name" value="L30e-like"/>
    <property type="match status" value="1"/>
</dbReference>
<dbReference type="InterPro" id="IPR001537">
    <property type="entry name" value="SpoU_MeTrfase"/>
</dbReference>
<evidence type="ECO:0000256" key="3">
    <source>
        <dbReference type="ARBA" id="ARBA00022552"/>
    </source>
</evidence>
<dbReference type="SUPFAM" id="SSF75217">
    <property type="entry name" value="alpha/beta knot"/>
    <property type="match status" value="1"/>
</dbReference>
<dbReference type="EMBL" id="VRVR01000003">
    <property type="protein sequence ID" value="KAF0853069.1"/>
    <property type="molecule type" value="Genomic_DNA"/>
</dbReference>
<evidence type="ECO:0000256" key="2">
    <source>
        <dbReference type="ARBA" id="ARBA00007228"/>
    </source>
</evidence>
<keyword evidence="4 11" id="KW-0489">Methyltransferase</keyword>
<dbReference type="Pfam" id="PF08032">
    <property type="entry name" value="SpoU_sub_bind"/>
    <property type="match status" value="1"/>
</dbReference>
<dbReference type="OrthoDB" id="270651at2759"/>
<organism evidence="11 12">
    <name type="scientific">Andalucia godoyi</name>
    <name type="common">Flagellate</name>
    <dbReference type="NCBI Taxonomy" id="505711"/>
    <lineage>
        <taxon>Eukaryota</taxon>
        <taxon>Discoba</taxon>
        <taxon>Jakobida</taxon>
        <taxon>Andalucina</taxon>
        <taxon>Andaluciidae</taxon>
        <taxon>Andalucia</taxon>
    </lineage>
</organism>
<dbReference type="PANTHER" id="PTHR46103">
    <property type="entry name" value="RRNA METHYLTRANSFERASE 1, MITOCHONDRIAL"/>
    <property type="match status" value="1"/>
</dbReference>
<keyword evidence="12" id="KW-1185">Reference proteome</keyword>
<dbReference type="CDD" id="cd18105">
    <property type="entry name" value="SpoU-like_MRM1"/>
    <property type="match status" value="1"/>
</dbReference>
<comment type="similarity">
    <text evidence="2">Belongs to the class IV-like SAM-binding methyltransferase superfamily. RNA methyltransferase TrmH family.</text>
</comment>
<dbReference type="InterPro" id="IPR029026">
    <property type="entry name" value="tRNA_m1G_MTases_N"/>
</dbReference>